<proteinExistence type="predicted"/>
<dbReference type="EMBL" id="CM055741">
    <property type="protein sequence ID" value="KAJ8001780.1"/>
    <property type="molecule type" value="Genomic_DNA"/>
</dbReference>
<keyword evidence="2" id="KW-1185">Reference proteome</keyword>
<dbReference type="Proteomes" id="UP001157502">
    <property type="component" value="Chromosome 14"/>
</dbReference>
<comment type="caution">
    <text evidence="1">The sequence shown here is derived from an EMBL/GenBank/DDBJ whole genome shotgun (WGS) entry which is preliminary data.</text>
</comment>
<accession>A0ACC2GEC1</accession>
<evidence type="ECO:0000313" key="2">
    <source>
        <dbReference type="Proteomes" id="UP001157502"/>
    </source>
</evidence>
<name>A0ACC2GEC1_DALPE</name>
<gene>
    <name evidence="1" type="ORF">DPEC_G00172980</name>
</gene>
<protein>
    <submittedName>
        <fullName evidence="1">Uncharacterized protein</fullName>
    </submittedName>
</protein>
<reference evidence="1" key="1">
    <citation type="submission" date="2021-05" db="EMBL/GenBank/DDBJ databases">
        <authorList>
            <person name="Pan Q."/>
            <person name="Jouanno E."/>
            <person name="Zahm M."/>
            <person name="Klopp C."/>
            <person name="Cabau C."/>
            <person name="Louis A."/>
            <person name="Berthelot C."/>
            <person name="Parey E."/>
            <person name="Roest Crollius H."/>
            <person name="Montfort J."/>
            <person name="Robinson-Rechavi M."/>
            <person name="Bouchez O."/>
            <person name="Lampietro C."/>
            <person name="Lopez Roques C."/>
            <person name="Donnadieu C."/>
            <person name="Postlethwait J."/>
            <person name="Bobe J."/>
            <person name="Dillon D."/>
            <person name="Chandos A."/>
            <person name="von Hippel F."/>
            <person name="Guiguen Y."/>
        </authorList>
    </citation>
    <scope>NUCLEOTIDE SEQUENCE</scope>
    <source>
        <strain evidence="1">YG-Jan2019</strain>
    </source>
</reference>
<evidence type="ECO:0000313" key="1">
    <source>
        <dbReference type="EMBL" id="KAJ8001780.1"/>
    </source>
</evidence>
<sequence length="1216" mass="129864">MEVAVAEEKKKIFRARKTMKISDRQQLESLHSTLSSPAPSLSNSSNSNSPSTPSPLTNGTHTEDRQKVADGETNDITDSKNSRSTTPVSPACLTSRSPPLALSLSLSASPPSPENPKAKEDTNPSPSSPFHNINDMLKQMEEEGKEDDSPTALSNKEMEREHTEAAKTNKKEEKDPGTEIEDACTTTGKRPEDQAPMDQSPVDSPFSSVTDDKEPGKDKETEKEEDSVAMETDTNKDHTDTKASEVSISTATEEKPSTPKASTMASSPSSPTPSPSAVPEMDANIKDKEVQNTGEKKKVDSQEEEDVVRKEEKMEVVSVKDLINEKRNVAESSASSSLSTCKVEKGLKIKEEHTSSPGQKRHLSDDDERNGVKVERDGKRQRVQGVELEAQLELKITANSGSRQKLEKFVHKMVAERLRVLQLTVFDQGLQELKDRVEKIDCATKHQSTLNTLQAKIARLAKKFGEANQASENKRKHEMLQNLDEMESDGGSEIESDGGSEIVPEIDVSDDGCSSESDIEPPPPMPEPRRRKTRKEPTETTTAANSTPAELYSTTVMTSGEATLTVYRCKKNENMCLLSTMHPCVSITNGLKKKPETVTDYNHSKVGVDTLAQMARLYSVMGGTRRWPVAVFYNLLDLAAINAHVLYEKCLGKTISRRDFIMDLAFELRGNHMIAKRATKEAAKEARFARPRYLPLPQPLPPGKKIQCQVLTNAKTVPSSTTTPTQRPVAAVVKQPMTTTVSTNLPVQQPNKPNPTTTAMVTPGSILQLIPTSSNSASLGTVTSQSGPTGTLLLKTTSGSNLVGQNGQPLLIQLPLSAMAHGGSGTLVNIPVSSFSTGNSLNKSKTTTPTTTYIIKASPTTSTMAGSATTMALQAISSTTQSSPAMSPAQMTLARAVYQGGAGGISTPSAGVSVTTARAPIQLASVPGVVSSSSSPVTSGPAATGSAAPGPPSGTVMTSKTDNQASSSTSTKTAIPGTRPKGSFIDLTEEEEEDDDDVLVTGVKKATTTTVAGSSVTQRSTGPPPLISTPSGNTTRASPQQSVSSPQLATIHYRPPLDSPSKARIGNNTTPTKASSVVLPPLPSAPLPAGRLPMEATQTSPPQQPQLKLARVQTQNGIVLSWCVAETDRTCAVVESYHLYAYHQESAGSAGNGPGAGQHWKKIGEVKALPLPMACTLTQFVSGSTYYFAVRARDVYGRFGPFCEPQCTDVISSTSS</sequence>
<organism evidence="1 2">
    <name type="scientific">Dallia pectoralis</name>
    <name type="common">Alaska blackfish</name>
    <dbReference type="NCBI Taxonomy" id="75939"/>
    <lineage>
        <taxon>Eukaryota</taxon>
        <taxon>Metazoa</taxon>
        <taxon>Chordata</taxon>
        <taxon>Craniata</taxon>
        <taxon>Vertebrata</taxon>
        <taxon>Euteleostomi</taxon>
        <taxon>Actinopterygii</taxon>
        <taxon>Neopterygii</taxon>
        <taxon>Teleostei</taxon>
        <taxon>Protacanthopterygii</taxon>
        <taxon>Esociformes</taxon>
        <taxon>Umbridae</taxon>
        <taxon>Dallia</taxon>
    </lineage>
</organism>